<evidence type="ECO:0000256" key="7">
    <source>
        <dbReference type="ARBA" id="ARBA00023136"/>
    </source>
</evidence>
<keyword evidence="4 10" id="KW-0813">Transport</keyword>
<dbReference type="InterPro" id="IPR001469">
    <property type="entry name" value="ATP_synth_F1_dsu/esu"/>
</dbReference>
<evidence type="ECO:0000256" key="11">
    <source>
        <dbReference type="RuleBase" id="RU003656"/>
    </source>
</evidence>
<comment type="caution">
    <text evidence="13">The sequence shown here is derived from an EMBL/GenBank/DDBJ whole genome shotgun (WGS) entry which is preliminary data.</text>
</comment>
<accession>A0A973WKP2</accession>
<sequence length="136" mass="14636">MPTFRLTLVSPESLLFSDRVDQADLPGVEGDFGVLSGHAAIVAMLRPGIVTVMAGNTTRKFVALGGLAEFSGEERTILAESASPVEEFDLAEFHSMIEELQQSLEKQPVGTELDRAIALLDHYKSIRTSLAAATAF</sequence>
<dbReference type="GO" id="GO:0046933">
    <property type="term" value="F:proton-transporting ATP synthase activity, rotational mechanism"/>
    <property type="evidence" value="ECO:0007669"/>
    <property type="project" value="UniProtKB-UniRule"/>
</dbReference>
<comment type="similarity">
    <text evidence="3 10 11">Belongs to the ATPase epsilon chain family.</text>
</comment>
<dbReference type="InterPro" id="IPR036771">
    <property type="entry name" value="ATPsynth_dsu/esu_N"/>
</dbReference>
<keyword evidence="10" id="KW-1003">Cell membrane</keyword>
<evidence type="ECO:0000259" key="12">
    <source>
        <dbReference type="Pfam" id="PF02823"/>
    </source>
</evidence>
<dbReference type="SUPFAM" id="SSF51344">
    <property type="entry name" value="Epsilon subunit of F1F0-ATP synthase N-terminal domain"/>
    <property type="match status" value="1"/>
</dbReference>
<comment type="subunit">
    <text evidence="10 11">F-type ATPases have 2 components, CF(1) - the catalytic core - and CF(0) - the membrane proton channel. CF(1) has five subunits: alpha(3), beta(3), gamma(1), delta(1), epsilon(1). CF(0) has three main subunits: a, b and c.</text>
</comment>
<evidence type="ECO:0000256" key="9">
    <source>
        <dbReference type="ARBA" id="ARBA00023310"/>
    </source>
</evidence>
<evidence type="ECO:0000256" key="2">
    <source>
        <dbReference type="ARBA" id="ARBA00004184"/>
    </source>
</evidence>
<dbReference type="PANTHER" id="PTHR13822">
    <property type="entry name" value="ATP SYNTHASE DELTA/EPSILON CHAIN"/>
    <property type="match status" value="1"/>
</dbReference>
<evidence type="ECO:0000313" key="13">
    <source>
        <dbReference type="EMBL" id="NVL05552.1"/>
    </source>
</evidence>
<keyword evidence="8 10" id="KW-0139">CF(1)</keyword>
<keyword evidence="5 10" id="KW-0375">Hydrogen ion transport</keyword>
<dbReference type="GO" id="GO:0012505">
    <property type="term" value="C:endomembrane system"/>
    <property type="evidence" value="ECO:0007669"/>
    <property type="project" value="UniProtKB-SubCell"/>
</dbReference>
<dbReference type="RefSeq" id="WP_176529551.1">
    <property type="nucleotide sequence ID" value="NZ_CP088022.1"/>
</dbReference>
<protein>
    <recommendedName>
        <fullName evidence="10">ATP synthase epsilon chain</fullName>
    </recommendedName>
    <alternativeName>
        <fullName evidence="10">ATP synthase F1 sector epsilon subunit</fullName>
    </alternativeName>
    <alternativeName>
        <fullName evidence="10">F-ATPase epsilon subunit</fullName>
    </alternativeName>
</protein>
<proteinExistence type="inferred from homology"/>
<dbReference type="AlphaFoldDB" id="A0A973WKP2"/>
<dbReference type="CDD" id="cd12152">
    <property type="entry name" value="F1-ATPase_delta"/>
    <property type="match status" value="1"/>
</dbReference>
<dbReference type="Gene3D" id="2.60.15.10">
    <property type="entry name" value="F0F1 ATP synthase delta/epsilon subunit, N-terminal"/>
    <property type="match status" value="1"/>
</dbReference>
<keyword evidence="7 10" id="KW-0472">Membrane</keyword>
<dbReference type="Pfam" id="PF02823">
    <property type="entry name" value="ATP-synt_DE_N"/>
    <property type="match status" value="1"/>
</dbReference>
<reference evidence="13" key="1">
    <citation type="submission" date="2020-06" db="EMBL/GenBank/DDBJ databases">
        <title>Whole Genome Sequence of Bradyrhizobium sp. Strain 66S1MB.</title>
        <authorList>
            <person name="Bromfield E."/>
            <person name="Cloutier S."/>
        </authorList>
    </citation>
    <scope>NUCLEOTIDE SEQUENCE</scope>
    <source>
        <strain evidence="13">66S1MB</strain>
    </source>
</reference>
<keyword evidence="6 10" id="KW-0406">Ion transport</keyword>
<evidence type="ECO:0000256" key="8">
    <source>
        <dbReference type="ARBA" id="ARBA00023196"/>
    </source>
</evidence>
<organism evidence="13">
    <name type="scientific">Bradyrhizobium quebecense</name>
    <dbReference type="NCBI Taxonomy" id="2748629"/>
    <lineage>
        <taxon>Bacteria</taxon>
        <taxon>Pseudomonadati</taxon>
        <taxon>Pseudomonadota</taxon>
        <taxon>Alphaproteobacteria</taxon>
        <taxon>Hyphomicrobiales</taxon>
        <taxon>Nitrobacteraceae</taxon>
        <taxon>Bradyrhizobium</taxon>
    </lineage>
</organism>
<comment type="subcellular location">
    <subcellularLocation>
        <location evidence="10">Cell membrane</location>
        <topology evidence="10">Peripheral membrane protein</topology>
    </subcellularLocation>
    <subcellularLocation>
        <location evidence="2">Endomembrane system</location>
        <topology evidence="2">Peripheral membrane protein</topology>
    </subcellularLocation>
</comment>
<gene>
    <name evidence="10" type="primary">atpC</name>
    <name evidence="13" type="ORF">HU230_07450</name>
</gene>
<dbReference type="PANTHER" id="PTHR13822:SF10">
    <property type="entry name" value="ATP SYNTHASE EPSILON CHAIN, CHLOROPLASTIC"/>
    <property type="match status" value="1"/>
</dbReference>
<evidence type="ECO:0000256" key="5">
    <source>
        <dbReference type="ARBA" id="ARBA00022781"/>
    </source>
</evidence>
<evidence type="ECO:0000256" key="6">
    <source>
        <dbReference type="ARBA" id="ARBA00023065"/>
    </source>
</evidence>
<name>A0A973WKP2_9BRAD</name>
<dbReference type="HAMAP" id="MF_00530">
    <property type="entry name" value="ATP_synth_epsil_bac"/>
    <property type="match status" value="1"/>
</dbReference>
<evidence type="ECO:0000256" key="10">
    <source>
        <dbReference type="HAMAP-Rule" id="MF_00530"/>
    </source>
</evidence>
<comment type="function">
    <text evidence="1 10">Produces ATP from ADP in the presence of a proton gradient across the membrane.</text>
</comment>
<evidence type="ECO:0000256" key="4">
    <source>
        <dbReference type="ARBA" id="ARBA00022448"/>
    </source>
</evidence>
<dbReference type="InterPro" id="IPR020546">
    <property type="entry name" value="ATP_synth_F1_dsu/esu_N"/>
</dbReference>
<dbReference type="GO" id="GO:0045259">
    <property type="term" value="C:proton-transporting ATP synthase complex"/>
    <property type="evidence" value="ECO:0007669"/>
    <property type="project" value="UniProtKB-KW"/>
</dbReference>
<feature type="domain" description="ATP synthase F1 complex delta/epsilon subunit N-terminal" evidence="12">
    <location>
        <begin position="4"/>
        <end position="82"/>
    </location>
</feature>
<dbReference type="NCBIfam" id="TIGR01216">
    <property type="entry name" value="ATP_synt_epsi"/>
    <property type="match status" value="1"/>
</dbReference>
<dbReference type="NCBIfam" id="NF009982">
    <property type="entry name" value="PRK13448.1"/>
    <property type="match status" value="1"/>
</dbReference>
<evidence type="ECO:0000256" key="1">
    <source>
        <dbReference type="ARBA" id="ARBA00003543"/>
    </source>
</evidence>
<dbReference type="EMBL" id="JABWSX010000001">
    <property type="protein sequence ID" value="NVL05552.1"/>
    <property type="molecule type" value="Genomic_DNA"/>
</dbReference>
<dbReference type="GO" id="GO:0005524">
    <property type="term" value="F:ATP binding"/>
    <property type="evidence" value="ECO:0007669"/>
    <property type="project" value="UniProtKB-UniRule"/>
</dbReference>
<keyword evidence="9 10" id="KW-0066">ATP synthesis</keyword>
<dbReference type="GO" id="GO:0005886">
    <property type="term" value="C:plasma membrane"/>
    <property type="evidence" value="ECO:0007669"/>
    <property type="project" value="UniProtKB-SubCell"/>
</dbReference>
<evidence type="ECO:0000256" key="3">
    <source>
        <dbReference type="ARBA" id="ARBA00005712"/>
    </source>
</evidence>